<dbReference type="RefSeq" id="WP_251914129.1">
    <property type="nucleotide sequence ID" value="NZ_JAMRXG010000008.1"/>
</dbReference>
<feature type="domain" description="Aspartate/glutamate/uridylate kinase" evidence="3">
    <location>
        <begin position="6"/>
        <end position="241"/>
    </location>
</feature>
<dbReference type="GO" id="GO:0005737">
    <property type="term" value="C:cytoplasm"/>
    <property type="evidence" value="ECO:0007669"/>
    <property type="project" value="InterPro"/>
</dbReference>
<comment type="caution">
    <text evidence="4">The sequence shown here is derived from an EMBL/GenBank/DDBJ whole genome shotgun (WGS) entry which is preliminary data.</text>
</comment>
<dbReference type="AlphaFoldDB" id="A0A9X2EAN9"/>
<evidence type="ECO:0000259" key="3">
    <source>
        <dbReference type="Pfam" id="PF00696"/>
    </source>
</evidence>
<dbReference type="InterPro" id="IPR001048">
    <property type="entry name" value="Asp/Glu/Uridylate_kinase"/>
</dbReference>
<reference evidence="4" key="1">
    <citation type="submission" date="2022-06" db="EMBL/GenBank/DDBJ databases">
        <title>Novel species in genus nocardia.</title>
        <authorList>
            <person name="Li F."/>
        </authorList>
    </citation>
    <scope>NUCLEOTIDE SEQUENCE</scope>
    <source>
        <strain evidence="4">CDC141</strain>
    </source>
</reference>
<evidence type="ECO:0000256" key="1">
    <source>
        <dbReference type="ARBA" id="ARBA00022605"/>
    </source>
</evidence>
<dbReference type="Pfam" id="PF00696">
    <property type="entry name" value="AA_kinase"/>
    <property type="match status" value="1"/>
</dbReference>
<protein>
    <recommendedName>
        <fullName evidence="3">Aspartate/glutamate/uridylate kinase domain-containing protein</fullName>
    </recommendedName>
</protein>
<dbReference type="InterPro" id="IPR036393">
    <property type="entry name" value="AceGlu_kinase-like_sf"/>
</dbReference>
<gene>
    <name evidence="4" type="ORF">NDR86_20655</name>
</gene>
<evidence type="ECO:0000313" key="4">
    <source>
        <dbReference type="EMBL" id="MCM6775893.1"/>
    </source>
</evidence>
<dbReference type="InterPro" id="IPR004662">
    <property type="entry name" value="AcgluKinase_fam"/>
</dbReference>
<comment type="pathway">
    <text evidence="2">Amino-acid biosynthesis.</text>
</comment>
<dbReference type="EMBL" id="JAMRXG010000008">
    <property type="protein sequence ID" value="MCM6775893.1"/>
    <property type="molecule type" value="Genomic_DNA"/>
</dbReference>
<proteinExistence type="predicted"/>
<evidence type="ECO:0000313" key="5">
    <source>
        <dbReference type="Proteomes" id="UP001139157"/>
    </source>
</evidence>
<dbReference type="GO" id="GO:0008652">
    <property type="term" value="P:amino acid biosynthetic process"/>
    <property type="evidence" value="ECO:0007669"/>
    <property type="project" value="UniProtKB-KW"/>
</dbReference>
<accession>A0A9X2EAN9</accession>
<evidence type="ECO:0000256" key="2">
    <source>
        <dbReference type="ARBA" id="ARBA00029440"/>
    </source>
</evidence>
<dbReference type="Proteomes" id="UP001139157">
    <property type="component" value="Unassembled WGS sequence"/>
</dbReference>
<keyword evidence="1" id="KW-0028">Amino-acid biosynthesis</keyword>
<dbReference type="Gene3D" id="3.40.1160.10">
    <property type="entry name" value="Acetylglutamate kinase-like"/>
    <property type="match status" value="1"/>
</dbReference>
<keyword evidence="5" id="KW-1185">Reference proteome</keyword>
<name>A0A9X2EAN9_9NOCA</name>
<dbReference type="PIRSF" id="PIRSF000728">
    <property type="entry name" value="NAGK"/>
    <property type="match status" value="1"/>
</dbReference>
<organism evidence="4 5">
    <name type="scientific">Nocardia pulmonis</name>
    <dbReference type="NCBI Taxonomy" id="2951408"/>
    <lineage>
        <taxon>Bacteria</taxon>
        <taxon>Bacillati</taxon>
        <taxon>Actinomycetota</taxon>
        <taxon>Actinomycetes</taxon>
        <taxon>Mycobacteriales</taxon>
        <taxon>Nocardiaceae</taxon>
        <taxon>Nocardia</taxon>
    </lineage>
</organism>
<sequence length="268" mass="28617">MSRVNTVIKLGGSCVDELDDRWWDDLAENARRTAVLLVHGWSRPLRSLDPAHGEPGAFLRDRYGNRSRYTTPAVIRDIRAVSGQIRAGIARNLSARGIGVDQIVGSDGLLNTAAGERLWWRDGQLVEIDNLVGPIREVNVERLAHRAADCVIVTPLASDPAGRTVNTDADRAAAALAGATGATDLVLVTDVSHFLVDGKPMTTLTPRLAARHRDGTATGGMRKKLRAATEAIDHGVATVVLGSGTITDLLSGRSGTRITDHRTQGTSV</sequence>
<dbReference type="SUPFAM" id="SSF53633">
    <property type="entry name" value="Carbamate kinase-like"/>
    <property type="match status" value="1"/>
</dbReference>